<proteinExistence type="inferred from homology"/>
<dbReference type="SMART" id="SM00382">
    <property type="entry name" value="AAA"/>
    <property type="match status" value="2"/>
</dbReference>
<evidence type="ECO:0000256" key="1">
    <source>
        <dbReference type="ARBA" id="ARBA00009833"/>
    </source>
</evidence>
<dbReference type="InterPro" id="IPR003960">
    <property type="entry name" value="ATPase_AAA_CS"/>
</dbReference>
<evidence type="ECO:0000256" key="2">
    <source>
        <dbReference type="ARBA" id="ARBA00022737"/>
    </source>
</evidence>
<dbReference type="Gene3D" id="3.10.330.10">
    <property type="match status" value="1"/>
</dbReference>
<dbReference type="InterPro" id="IPR027417">
    <property type="entry name" value="P-loop_NTPase"/>
</dbReference>
<feature type="coiled-coil region" evidence="5">
    <location>
        <begin position="382"/>
        <end position="409"/>
    </location>
</feature>
<dbReference type="FunFam" id="3.40.50.300:FF:000012">
    <property type="entry name" value="Transitional endoplasmic reticulum ATPase"/>
    <property type="match status" value="1"/>
</dbReference>
<dbReference type="GO" id="GO:0016887">
    <property type="term" value="F:ATP hydrolysis activity"/>
    <property type="evidence" value="ECO:0007669"/>
    <property type="project" value="InterPro"/>
</dbReference>
<evidence type="ECO:0000256" key="3">
    <source>
        <dbReference type="ARBA" id="ARBA00022741"/>
    </source>
</evidence>
<dbReference type="FunFam" id="2.40.40.20:FF:000007">
    <property type="entry name" value="AAA family ATPase"/>
    <property type="match status" value="1"/>
</dbReference>
<dbReference type="GeneID" id="9744374"/>
<reference evidence="9 10" key="1">
    <citation type="journal article" date="2010" name="Stand. Genomic Sci.">
        <title>Complete genome sequence of Methanoplanus petrolearius type strain (SEBR 4847).</title>
        <authorList>
            <person name="Brambilla E."/>
            <person name="Djao O.D."/>
            <person name="Daligault H."/>
            <person name="Lapidus A."/>
            <person name="Lucas S."/>
            <person name="Hammon N."/>
            <person name="Nolan M."/>
            <person name="Tice H."/>
            <person name="Cheng J.F."/>
            <person name="Han C."/>
            <person name="Tapia R."/>
            <person name="Goodwin L."/>
            <person name="Pitluck S."/>
            <person name="Liolios K."/>
            <person name="Ivanova N."/>
            <person name="Mavromatis K."/>
            <person name="Mikhailova N."/>
            <person name="Pati A."/>
            <person name="Chen A."/>
            <person name="Palaniappan K."/>
            <person name="Land M."/>
            <person name="Hauser L."/>
            <person name="Chang Y.J."/>
            <person name="Jeffries C.D."/>
            <person name="Rohde M."/>
            <person name="Spring S."/>
            <person name="Sikorski J."/>
            <person name="Goker M."/>
            <person name="Woyke T."/>
            <person name="Bristow J."/>
            <person name="Eisen J.A."/>
            <person name="Markowitz V."/>
            <person name="Hugenholtz P."/>
            <person name="Kyrpides N.C."/>
            <person name="Klenk H.P."/>
        </authorList>
    </citation>
    <scope>NUCLEOTIDE SEQUENCE [LARGE SCALE GENOMIC DNA]</scope>
    <source>
        <strain evidence="10">DSM 11571 / OCM 486 / SEBR 4847</strain>
    </source>
</reference>
<dbReference type="PROSITE" id="PS00674">
    <property type="entry name" value="AAA"/>
    <property type="match status" value="2"/>
</dbReference>
<evidence type="ECO:0000256" key="4">
    <source>
        <dbReference type="ARBA" id="ARBA00022840"/>
    </source>
</evidence>
<dbReference type="InterPro" id="IPR029067">
    <property type="entry name" value="CDC48_domain_2-like_sf"/>
</dbReference>
<comment type="similarity">
    <text evidence="1">Belongs to the AAA ATPase family. CDC48 subfamily.</text>
</comment>
<organism evidence="9 10">
    <name type="scientific">Methanolacinia petrolearia (strain DSM 11571 / OCM 486 / SEBR 4847)</name>
    <name type="common">Methanoplanus petrolearius</name>
    <dbReference type="NCBI Taxonomy" id="679926"/>
    <lineage>
        <taxon>Archaea</taxon>
        <taxon>Methanobacteriati</taxon>
        <taxon>Methanobacteriota</taxon>
        <taxon>Stenosarchaea group</taxon>
        <taxon>Methanomicrobia</taxon>
        <taxon>Methanomicrobiales</taxon>
        <taxon>Methanomicrobiaceae</taxon>
        <taxon>Methanolacinia</taxon>
    </lineage>
</organism>
<evidence type="ECO:0000259" key="8">
    <source>
        <dbReference type="SMART" id="SM01073"/>
    </source>
</evidence>
<dbReference type="InterPro" id="IPR041569">
    <property type="entry name" value="AAA_lid_3"/>
</dbReference>
<dbReference type="EMBL" id="CP002117">
    <property type="protein sequence ID" value="ADN36649.1"/>
    <property type="molecule type" value="Genomic_DNA"/>
</dbReference>
<dbReference type="InterPro" id="IPR003959">
    <property type="entry name" value="ATPase_AAA_core"/>
</dbReference>
<dbReference type="InterPro" id="IPR004201">
    <property type="entry name" value="Cdc48_dom2"/>
</dbReference>
<dbReference type="PANTHER" id="PTHR23077:SF201">
    <property type="entry name" value="PROTEIN CDCH"/>
    <property type="match status" value="1"/>
</dbReference>
<dbReference type="Pfam" id="PF02933">
    <property type="entry name" value="CDC48_2"/>
    <property type="match status" value="1"/>
</dbReference>
<dbReference type="Pfam" id="PF17862">
    <property type="entry name" value="AAA_lid_3"/>
    <property type="match status" value="2"/>
</dbReference>
<dbReference type="HOGENOM" id="CLU_000688_12_2_2"/>
<feature type="domain" description="CDC48" evidence="7">
    <location>
        <begin position="105"/>
        <end position="172"/>
    </location>
</feature>
<dbReference type="STRING" id="679926.Mpet_1897"/>
<dbReference type="AlphaFoldDB" id="E1RIQ7"/>
<dbReference type="InterPro" id="IPR005938">
    <property type="entry name" value="AAA_ATPase_CDC48"/>
</dbReference>
<protein>
    <submittedName>
        <fullName evidence="9">AAA family ATPase, CDC48 subfamily</fullName>
        <ecNumber evidence="9">3.6.1.3</ecNumber>
    </submittedName>
</protein>
<dbReference type="SMART" id="SM01072">
    <property type="entry name" value="CDC48_2"/>
    <property type="match status" value="1"/>
</dbReference>
<dbReference type="EC" id="3.6.1.3" evidence="9"/>
<dbReference type="KEGG" id="mpi:Mpet_1897"/>
<dbReference type="NCBIfam" id="TIGR01243">
    <property type="entry name" value="CDC48"/>
    <property type="match status" value="1"/>
</dbReference>
<dbReference type="InterPro" id="IPR050168">
    <property type="entry name" value="AAA_ATPase_domain"/>
</dbReference>
<evidence type="ECO:0000259" key="6">
    <source>
        <dbReference type="SMART" id="SM00382"/>
    </source>
</evidence>
<feature type="domain" description="AAA+ ATPase" evidence="6">
    <location>
        <begin position="215"/>
        <end position="351"/>
    </location>
</feature>
<evidence type="ECO:0000256" key="5">
    <source>
        <dbReference type="SAM" id="Coils"/>
    </source>
</evidence>
<evidence type="ECO:0000313" key="10">
    <source>
        <dbReference type="Proteomes" id="UP000006565"/>
    </source>
</evidence>
<dbReference type="RefSeq" id="WP_013329826.1">
    <property type="nucleotide sequence ID" value="NC_014507.1"/>
</dbReference>
<dbReference type="Pfam" id="PF00004">
    <property type="entry name" value="AAA"/>
    <property type="match status" value="2"/>
</dbReference>
<feature type="domain" description="AAA+ ATPase" evidence="6">
    <location>
        <begin position="525"/>
        <end position="662"/>
    </location>
</feature>
<keyword evidence="4" id="KW-0067">ATP-binding</keyword>
<dbReference type="GO" id="GO:0005524">
    <property type="term" value="F:ATP binding"/>
    <property type="evidence" value="ECO:0007669"/>
    <property type="project" value="UniProtKB-KW"/>
</dbReference>
<dbReference type="Proteomes" id="UP000006565">
    <property type="component" value="Chromosome"/>
</dbReference>
<dbReference type="SUPFAM" id="SSF54585">
    <property type="entry name" value="Cdc48 domain 2-like"/>
    <property type="match status" value="1"/>
</dbReference>
<keyword evidence="2" id="KW-0677">Repeat</keyword>
<keyword evidence="3" id="KW-0547">Nucleotide-binding</keyword>
<keyword evidence="10" id="KW-1185">Reference proteome</keyword>
<feature type="domain" description="CDC48 N-terminal subdomain" evidence="8">
    <location>
        <begin position="3"/>
        <end position="88"/>
    </location>
</feature>
<evidence type="ECO:0000313" key="9">
    <source>
        <dbReference type="EMBL" id="ADN36649.1"/>
    </source>
</evidence>
<keyword evidence="9" id="KW-0378">Hydrolase</keyword>
<dbReference type="InterPro" id="IPR003338">
    <property type="entry name" value="CDC4_N-term_subdom"/>
</dbReference>
<dbReference type="InterPro" id="IPR009010">
    <property type="entry name" value="Asp_de-COase-like_dom_sf"/>
</dbReference>
<dbReference type="Gene3D" id="3.40.50.300">
    <property type="entry name" value="P-loop containing nucleotide triphosphate hydrolases"/>
    <property type="match status" value="2"/>
</dbReference>
<gene>
    <name evidence="9" type="ordered locus">Mpet_1897</name>
</gene>
<dbReference type="PANTHER" id="PTHR23077">
    <property type="entry name" value="AAA-FAMILY ATPASE"/>
    <property type="match status" value="1"/>
</dbReference>
<dbReference type="Gene3D" id="2.40.40.20">
    <property type="match status" value="1"/>
</dbReference>
<dbReference type="SUPFAM" id="SSF50692">
    <property type="entry name" value="ADC-like"/>
    <property type="match status" value="1"/>
</dbReference>
<accession>E1RIQ7</accession>
<dbReference type="InterPro" id="IPR003593">
    <property type="entry name" value="AAA+_ATPase"/>
</dbReference>
<sequence>MINLKVDSAYPEDQGTGRARLDPETMLQLHLSPGDLIYINGKRRTVAKVWRQMVNDWNKNKIRIDSFIRANAGISIGEKVEIDAVENVVAAKRVVLAPPEDLPKQLPINYNNAVTKLIDFPVCKGDRVPVLAGLPFMQPQTVAFKVVSIEPEESVIISKETDVEFSDKPAEGFEGIKLISYEDIGGLKGELQDVRETIELPMRHPELFRKLGIDPPKGVLLYGPPGTGKTLIAKAVANESGAHFISIAGPEVISKYYGESEQRLREIFDEAEDNAPSIIFIDELDSIAPRREDVTGEVERRVVAQLLTMMDGLEERGQVVVIGATNRLDAIDPALRRPGRFDREIEIGPPDESDRLEILRIHVRGMPTEGEKRIIEVRKKIDESSGLEKDELEEELKSLESEMSRSRENLLKEFSSLTTGFVGADLAALAREAALRALRRYLPDIDLEIEEISQEILESMEIRVEDFHNALKDINPSAMREVFLEVSHVHWNDVGGLQKEKEEVREAVEYPLTKPGRFEDLGIEPPRGVLLYGPPGTGKTLIAKAVANESGANFIPVRGPQLLSKWVGESERAVREIFRKARQVSPSIIFFDELDSLTPVRGRGSDSHVMESVVNQILTEFDGLEDMRGVVIMGATNRPDMIDPALLRAGRFDRLVYVGEPDEASRKRILQIHTRFMPIEGSALDKIIESTKSGEERFFEEAFKNLSKKKDIMPNRQISADELKGFLDAENQQSTISIPVYKRRKLIVDLLSKNALYLKDPERDELIDKIAALSSGYVGSDLELLCREAAMFAMRDGKSSVDESHFKSALKKVHPMMNERLREQYENIRTYFKGGLPRQVQPVEYQ</sequence>
<dbReference type="SUPFAM" id="SSF52540">
    <property type="entry name" value="P-loop containing nucleoside triphosphate hydrolases"/>
    <property type="match status" value="2"/>
</dbReference>
<dbReference type="Pfam" id="PF02359">
    <property type="entry name" value="CDC48_N"/>
    <property type="match status" value="1"/>
</dbReference>
<dbReference type="Gene3D" id="1.10.8.60">
    <property type="match status" value="3"/>
</dbReference>
<dbReference type="OrthoDB" id="77269at2157"/>
<evidence type="ECO:0000259" key="7">
    <source>
        <dbReference type="SMART" id="SM01072"/>
    </source>
</evidence>
<keyword evidence="5" id="KW-0175">Coiled coil</keyword>
<dbReference type="FunFam" id="3.40.50.300:FF:000018">
    <property type="entry name" value="Cell division control 48"/>
    <property type="match status" value="1"/>
</dbReference>
<dbReference type="SMART" id="SM01073">
    <property type="entry name" value="CDC48_N"/>
    <property type="match status" value="1"/>
</dbReference>
<dbReference type="eggNOG" id="arCOG01308">
    <property type="taxonomic scope" value="Archaea"/>
</dbReference>
<name>E1RIQ7_METP4</name>